<feature type="chain" id="PRO_5005202268" description="Alpha-1,3-glucosyltransferase" evidence="11">
    <location>
        <begin position="29"/>
        <end position="520"/>
    </location>
</feature>
<accession>A0A0H2RYH9</accession>
<keyword evidence="6 10" id="KW-0812">Transmembrane</keyword>
<feature type="signal peptide" evidence="11">
    <location>
        <begin position="1"/>
        <end position="28"/>
    </location>
</feature>
<dbReference type="OrthoDB" id="5589195at2759"/>
<feature type="transmembrane region" description="Helical" evidence="10">
    <location>
        <begin position="341"/>
        <end position="360"/>
    </location>
</feature>
<dbReference type="GO" id="GO:0042281">
    <property type="term" value="F:dolichyl pyrophosphate Man9GlcNAc2 alpha-1,3-glucosyltransferase activity"/>
    <property type="evidence" value="ECO:0007669"/>
    <property type="project" value="TreeGrafter"/>
</dbReference>
<feature type="transmembrane region" description="Helical" evidence="10">
    <location>
        <begin position="300"/>
        <end position="321"/>
    </location>
</feature>
<keyword evidence="4 10" id="KW-0328">Glycosyltransferase</keyword>
<sequence length="520" mass="58716">MHRNHMKEGVTVCSVLAALWIKWCVGLGSYSGAGIPPMYGDYEAQRHWMEITQHLPTSKWYTYKLQYWGLDYPPLTAYHSYLCGLIGSSINPTWFTLDTSRGIETEDSKVFMRYTVLITDMVIYIPALIYFVRSWHGNRSKRTQSLALLCLLLQPSLILIDNGHFQFNSAMLGFTILALNCFSRGYESLGAVFFAASLGFKQMSLYYAPAIGSYLLGRCISLGRRAGTATFIRLGVTTLLSFYVIFCPFLPPFAPLESILDPLIRIFPFSRGIFEDKVANMWCASNVVLKWRAYFTQASLVRLSAAFTALGFAPAVLNLMVGSWKASIIVDSTKYSTPPTLPILPWALLTSSMSFFLFSFQVHEKTILLPLLPLNLLMSGSSPGSFTFEWSALVNNVAVFSMWPLLRRDGAAIPYVALTFLWNRVIGYNPFRKPARRSFVRYIALFVYVEITLLHALELLITPPSRYPDLFPVLNVLVCAPIFGVTWLWSIKRSTEVTWAISGIGLRRSRGQPQDVKDLK</sequence>
<evidence type="ECO:0000313" key="12">
    <source>
        <dbReference type="EMBL" id="KLO16804.1"/>
    </source>
</evidence>
<keyword evidence="11" id="KW-0732">Signal</keyword>
<keyword evidence="7 10" id="KW-0256">Endoplasmic reticulum</keyword>
<comment type="subcellular location">
    <subcellularLocation>
        <location evidence="1 10">Endoplasmic reticulum membrane</location>
        <topology evidence="1 10">Multi-pass membrane protein</topology>
    </subcellularLocation>
</comment>
<evidence type="ECO:0000313" key="13">
    <source>
        <dbReference type="Proteomes" id="UP000053477"/>
    </source>
</evidence>
<dbReference type="PANTHER" id="PTHR12413:SF1">
    <property type="entry name" value="DOLICHYL PYROPHOSPHATE MAN9GLCNAC2 ALPHA-1,3-GLUCOSYLTRANSFERASE"/>
    <property type="match status" value="1"/>
</dbReference>
<feature type="transmembrane region" description="Helical" evidence="10">
    <location>
        <begin position="111"/>
        <end position="132"/>
    </location>
</feature>
<organism evidence="12 13">
    <name type="scientific">Schizopora paradoxa</name>
    <dbReference type="NCBI Taxonomy" id="27342"/>
    <lineage>
        <taxon>Eukaryota</taxon>
        <taxon>Fungi</taxon>
        <taxon>Dikarya</taxon>
        <taxon>Basidiomycota</taxon>
        <taxon>Agaricomycotina</taxon>
        <taxon>Agaricomycetes</taxon>
        <taxon>Hymenochaetales</taxon>
        <taxon>Schizoporaceae</taxon>
        <taxon>Schizopora</taxon>
    </lineage>
</organism>
<keyword evidence="9 10" id="KW-0472">Membrane</keyword>
<comment type="similarity">
    <text evidence="3 10">Belongs to the ALG6/ALG8 glucosyltransferase family.</text>
</comment>
<dbReference type="InterPro" id="IPR004856">
    <property type="entry name" value="Glyco_trans_ALG6/ALG8"/>
</dbReference>
<keyword evidence="5 10" id="KW-0808">Transferase</keyword>
<feature type="transmembrane region" description="Helical" evidence="10">
    <location>
        <begin position="410"/>
        <end position="427"/>
    </location>
</feature>
<dbReference type="EC" id="2.4.1.-" evidence="10"/>
<evidence type="ECO:0000256" key="2">
    <source>
        <dbReference type="ARBA" id="ARBA00004922"/>
    </source>
</evidence>
<dbReference type="UniPathway" id="UPA00378"/>
<dbReference type="EMBL" id="KQ085912">
    <property type="protein sequence ID" value="KLO16804.1"/>
    <property type="molecule type" value="Genomic_DNA"/>
</dbReference>
<evidence type="ECO:0000256" key="6">
    <source>
        <dbReference type="ARBA" id="ARBA00022692"/>
    </source>
</evidence>
<keyword evidence="13" id="KW-1185">Reference proteome</keyword>
<dbReference type="AlphaFoldDB" id="A0A0H2RYH9"/>
<keyword evidence="8 10" id="KW-1133">Transmembrane helix</keyword>
<gene>
    <name evidence="12" type="ORF">SCHPADRAFT_822642</name>
</gene>
<evidence type="ECO:0000256" key="1">
    <source>
        <dbReference type="ARBA" id="ARBA00004477"/>
    </source>
</evidence>
<dbReference type="FunCoup" id="A0A0H2RYH9">
    <property type="interactions" value="729"/>
</dbReference>
<feature type="transmembrane region" description="Helical" evidence="10">
    <location>
        <begin position="144"/>
        <end position="160"/>
    </location>
</feature>
<protein>
    <recommendedName>
        <fullName evidence="10">Alpha-1,3-glucosyltransferase</fullName>
        <ecNumber evidence="10">2.4.1.-</ecNumber>
    </recommendedName>
</protein>
<evidence type="ECO:0000256" key="11">
    <source>
        <dbReference type="SAM" id="SignalP"/>
    </source>
</evidence>
<evidence type="ECO:0000256" key="4">
    <source>
        <dbReference type="ARBA" id="ARBA00022676"/>
    </source>
</evidence>
<dbReference type="PANTHER" id="PTHR12413">
    <property type="entry name" value="DOLICHYL GLYCOSYLTRANSFERASE"/>
    <property type="match status" value="1"/>
</dbReference>
<dbReference type="Pfam" id="PF03155">
    <property type="entry name" value="Alg6_Alg8"/>
    <property type="match status" value="1"/>
</dbReference>
<name>A0A0H2RYH9_9AGAM</name>
<evidence type="ECO:0000256" key="3">
    <source>
        <dbReference type="ARBA" id="ARBA00008715"/>
    </source>
</evidence>
<proteinExistence type="inferred from homology"/>
<dbReference type="InParanoid" id="A0A0H2RYH9"/>
<evidence type="ECO:0000256" key="9">
    <source>
        <dbReference type="ARBA" id="ARBA00023136"/>
    </source>
</evidence>
<evidence type="ECO:0000256" key="5">
    <source>
        <dbReference type="ARBA" id="ARBA00022679"/>
    </source>
</evidence>
<evidence type="ECO:0000256" key="7">
    <source>
        <dbReference type="ARBA" id="ARBA00022824"/>
    </source>
</evidence>
<comment type="pathway">
    <text evidence="2 10">Protein modification; protein glycosylation.</text>
</comment>
<dbReference type="STRING" id="27342.A0A0H2RYH9"/>
<feature type="transmembrane region" description="Helical" evidence="10">
    <location>
        <begin position="439"/>
        <end position="461"/>
    </location>
</feature>
<dbReference type="GO" id="GO:0005789">
    <property type="term" value="C:endoplasmic reticulum membrane"/>
    <property type="evidence" value="ECO:0007669"/>
    <property type="project" value="UniProtKB-SubCell"/>
</dbReference>
<dbReference type="Proteomes" id="UP000053477">
    <property type="component" value="Unassembled WGS sequence"/>
</dbReference>
<feature type="transmembrane region" description="Helical" evidence="10">
    <location>
        <begin position="473"/>
        <end position="491"/>
    </location>
</feature>
<feature type="transmembrane region" description="Helical" evidence="10">
    <location>
        <begin position="228"/>
        <end position="250"/>
    </location>
</feature>
<evidence type="ECO:0000256" key="10">
    <source>
        <dbReference type="RuleBase" id="RU363110"/>
    </source>
</evidence>
<reference evidence="12 13" key="1">
    <citation type="submission" date="2015-04" db="EMBL/GenBank/DDBJ databases">
        <title>Complete genome sequence of Schizopora paradoxa KUC8140, a cosmopolitan wood degrader in East Asia.</title>
        <authorList>
            <consortium name="DOE Joint Genome Institute"/>
            <person name="Min B."/>
            <person name="Park H."/>
            <person name="Jang Y."/>
            <person name="Kim J.-J."/>
            <person name="Kim K.H."/>
            <person name="Pangilinan J."/>
            <person name="Lipzen A."/>
            <person name="Riley R."/>
            <person name="Grigoriev I.V."/>
            <person name="Spatafora J.W."/>
            <person name="Choi I.-G."/>
        </authorList>
    </citation>
    <scope>NUCLEOTIDE SEQUENCE [LARGE SCALE GENOMIC DNA]</scope>
    <source>
        <strain evidence="12 13">KUC8140</strain>
    </source>
</reference>
<evidence type="ECO:0000256" key="8">
    <source>
        <dbReference type="ARBA" id="ARBA00022989"/>
    </source>
</evidence>